<feature type="domain" description="PTS EIIC type-2" evidence="13">
    <location>
        <begin position="1"/>
        <end position="130"/>
    </location>
</feature>
<protein>
    <submittedName>
        <fullName evidence="14">PTS mannitol transporter subunit IIB</fullName>
    </submittedName>
</protein>
<dbReference type="PANTHER" id="PTHR30181:SF2">
    <property type="entry name" value="PTS SYSTEM MANNITOL-SPECIFIC EIICBA COMPONENT"/>
    <property type="match status" value="1"/>
</dbReference>
<name>A0A6G2DNI3_STREE</name>
<keyword evidence="5" id="KW-0597">Phosphoprotein</keyword>
<sequence length="130" mass="13820">MVMPNIGAFIAWGVLTALFIADGYLPNEQLATVVGPMLTYLLPILIGYTGGYMIHGQRGAVVGAIATVGAITGSSVPMFIGAMVMGPLGGWTIKKFDEKFQEKIRPGFEMLVNNFSAGLVGFALLLLAFY</sequence>
<evidence type="ECO:0000256" key="1">
    <source>
        <dbReference type="ARBA" id="ARBA00002434"/>
    </source>
</evidence>
<dbReference type="AlphaFoldDB" id="A0A6G2DNI3"/>
<comment type="function">
    <text evidence="1">The phosphoenolpyruvate-dependent sugar phosphotransferase system (sugar PTS), a major carbohydrate active transport system, catalyzes the phosphorylation of incoming sugar substrates concomitantly with their translocation across the cell membrane. The enzyme II CmtAB PTS system is involved in D-mannitol transport.</text>
</comment>
<feature type="transmembrane region" description="Helical" evidence="12">
    <location>
        <begin position="60"/>
        <end position="89"/>
    </location>
</feature>
<evidence type="ECO:0000313" key="14">
    <source>
        <dbReference type="EMBL" id="MTV91314.1"/>
    </source>
</evidence>
<evidence type="ECO:0000256" key="9">
    <source>
        <dbReference type="ARBA" id="ARBA00022692"/>
    </source>
</evidence>
<evidence type="ECO:0000256" key="11">
    <source>
        <dbReference type="ARBA" id="ARBA00023136"/>
    </source>
</evidence>
<feature type="transmembrane region" description="Helical" evidence="12">
    <location>
        <begin position="110"/>
        <end position="129"/>
    </location>
</feature>
<evidence type="ECO:0000256" key="10">
    <source>
        <dbReference type="ARBA" id="ARBA00022989"/>
    </source>
</evidence>
<keyword evidence="3" id="KW-0813">Transport</keyword>
<dbReference type="Proteomes" id="UP000476212">
    <property type="component" value="Unassembled WGS sequence"/>
</dbReference>
<dbReference type="PANTHER" id="PTHR30181">
    <property type="entry name" value="MANNITOL PERMEASE IIC COMPONENT"/>
    <property type="match status" value="1"/>
</dbReference>
<reference evidence="14 15" key="1">
    <citation type="submission" date="2019-11" db="EMBL/GenBank/DDBJ databases">
        <title>Growth characteristics of pneumococcus vary with the chemical composition of the capsule and with environmental conditions.</title>
        <authorList>
            <person name="Tothpal A."/>
            <person name="Desobry K."/>
            <person name="Joshi S."/>
            <person name="Wyllie A.L."/>
            <person name="Weinberger D.M."/>
        </authorList>
    </citation>
    <scope>NUCLEOTIDE SEQUENCE [LARGE SCALE GENOMIC DNA]</scope>
    <source>
        <strain evidence="15">pnumococcus15C</strain>
    </source>
</reference>
<dbReference type="PROSITE" id="PS51104">
    <property type="entry name" value="PTS_EIIC_TYPE_2"/>
    <property type="match status" value="1"/>
</dbReference>
<keyword evidence="6" id="KW-0762">Sugar transport</keyword>
<comment type="caution">
    <text evidence="14">The sequence shown here is derived from an EMBL/GenBank/DDBJ whole genome shotgun (WGS) entry which is preliminary data.</text>
</comment>
<dbReference type="EMBL" id="WNIB01000384">
    <property type="protein sequence ID" value="MTV91314.1"/>
    <property type="molecule type" value="Genomic_DNA"/>
</dbReference>
<evidence type="ECO:0000256" key="8">
    <source>
        <dbReference type="ARBA" id="ARBA00022683"/>
    </source>
</evidence>
<dbReference type="GO" id="GO:0005886">
    <property type="term" value="C:plasma membrane"/>
    <property type="evidence" value="ECO:0007669"/>
    <property type="project" value="UniProtKB-SubCell"/>
</dbReference>
<comment type="subcellular location">
    <subcellularLocation>
        <location evidence="2">Cell membrane</location>
        <topology evidence="2">Multi-pass membrane protein</topology>
    </subcellularLocation>
</comment>
<evidence type="ECO:0000256" key="7">
    <source>
        <dbReference type="ARBA" id="ARBA00022679"/>
    </source>
</evidence>
<proteinExistence type="predicted"/>
<keyword evidence="10 12" id="KW-1133">Transmembrane helix</keyword>
<dbReference type="Pfam" id="PF02378">
    <property type="entry name" value="PTS_EIIC"/>
    <property type="match status" value="1"/>
</dbReference>
<evidence type="ECO:0000256" key="12">
    <source>
        <dbReference type="SAM" id="Phobius"/>
    </source>
</evidence>
<organism evidence="14 15">
    <name type="scientific">Streptococcus pneumoniae</name>
    <dbReference type="NCBI Taxonomy" id="1313"/>
    <lineage>
        <taxon>Bacteria</taxon>
        <taxon>Bacillati</taxon>
        <taxon>Bacillota</taxon>
        <taxon>Bacilli</taxon>
        <taxon>Lactobacillales</taxon>
        <taxon>Streptococcaceae</taxon>
        <taxon>Streptococcus</taxon>
    </lineage>
</organism>
<feature type="transmembrane region" description="Helical" evidence="12">
    <location>
        <begin position="6"/>
        <end position="25"/>
    </location>
</feature>
<evidence type="ECO:0000313" key="15">
    <source>
        <dbReference type="Proteomes" id="UP000476212"/>
    </source>
</evidence>
<keyword evidence="11 12" id="KW-0472">Membrane</keyword>
<evidence type="ECO:0000259" key="13">
    <source>
        <dbReference type="PROSITE" id="PS51104"/>
    </source>
</evidence>
<dbReference type="GO" id="GO:0090563">
    <property type="term" value="F:protein-phosphocysteine-sugar phosphotransferase activity"/>
    <property type="evidence" value="ECO:0007669"/>
    <property type="project" value="TreeGrafter"/>
</dbReference>
<keyword evidence="4" id="KW-1003">Cell membrane</keyword>
<dbReference type="InterPro" id="IPR013014">
    <property type="entry name" value="PTS_EIIC_2"/>
</dbReference>
<dbReference type="GO" id="GO:0008982">
    <property type="term" value="F:protein-N(PI)-phosphohistidine-sugar phosphotransferase activity"/>
    <property type="evidence" value="ECO:0007669"/>
    <property type="project" value="InterPro"/>
</dbReference>
<keyword evidence="7" id="KW-0808">Transferase</keyword>
<evidence type="ECO:0000256" key="4">
    <source>
        <dbReference type="ARBA" id="ARBA00022475"/>
    </source>
</evidence>
<gene>
    <name evidence="14" type="ORF">GM544_12915</name>
</gene>
<accession>A0A6G2DNI3</accession>
<feature type="non-terminal residue" evidence="14">
    <location>
        <position position="130"/>
    </location>
</feature>
<feature type="transmembrane region" description="Helical" evidence="12">
    <location>
        <begin position="37"/>
        <end position="54"/>
    </location>
</feature>
<dbReference type="InterPro" id="IPR050893">
    <property type="entry name" value="Sugar_PTS"/>
</dbReference>
<evidence type="ECO:0000256" key="3">
    <source>
        <dbReference type="ARBA" id="ARBA00022448"/>
    </source>
</evidence>
<dbReference type="GO" id="GO:0009401">
    <property type="term" value="P:phosphoenolpyruvate-dependent sugar phosphotransferase system"/>
    <property type="evidence" value="ECO:0007669"/>
    <property type="project" value="UniProtKB-KW"/>
</dbReference>
<keyword evidence="8" id="KW-0598">Phosphotransferase system</keyword>
<keyword evidence="9 12" id="KW-0812">Transmembrane</keyword>
<dbReference type="InterPro" id="IPR003352">
    <property type="entry name" value="PTS_EIIC"/>
</dbReference>
<evidence type="ECO:0000256" key="6">
    <source>
        <dbReference type="ARBA" id="ARBA00022597"/>
    </source>
</evidence>
<evidence type="ECO:0000256" key="2">
    <source>
        <dbReference type="ARBA" id="ARBA00004651"/>
    </source>
</evidence>
<evidence type="ECO:0000256" key="5">
    <source>
        <dbReference type="ARBA" id="ARBA00022553"/>
    </source>
</evidence>